<reference evidence="1 2" key="1">
    <citation type="submission" date="2024-04" db="EMBL/GenBank/DDBJ databases">
        <authorList>
            <person name="Fracassetti M."/>
        </authorList>
    </citation>
    <scope>NUCLEOTIDE SEQUENCE [LARGE SCALE GENOMIC DNA]</scope>
</reference>
<evidence type="ECO:0000313" key="1">
    <source>
        <dbReference type="EMBL" id="CAL1394268.1"/>
    </source>
</evidence>
<dbReference type="EMBL" id="OZ034819">
    <property type="protein sequence ID" value="CAL1394268.1"/>
    <property type="molecule type" value="Genomic_DNA"/>
</dbReference>
<name>A0AAV2F915_9ROSI</name>
<sequence length="85" mass="9225">MVEMRICAGEKKIVIAANLGLFVGLKSQRPVPQELHFLFVVGEFEQSEQFRLGGLGELGSDPVAGELEESVFGGVERISSVAEFN</sequence>
<accession>A0AAV2F915</accession>
<organism evidence="1 2">
    <name type="scientific">Linum trigynum</name>
    <dbReference type="NCBI Taxonomy" id="586398"/>
    <lineage>
        <taxon>Eukaryota</taxon>
        <taxon>Viridiplantae</taxon>
        <taxon>Streptophyta</taxon>
        <taxon>Embryophyta</taxon>
        <taxon>Tracheophyta</taxon>
        <taxon>Spermatophyta</taxon>
        <taxon>Magnoliopsida</taxon>
        <taxon>eudicotyledons</taxon>
        <taxon>Gunneridae</taxon>
        <taxon>Pentapetalae</taxon>
        <taxon>rosids</taxon>
        <taxon>fabids</taxon>
        <taxon>Malpighiales</taxon>
        <taxon>Linaceae</taxon>
        <taxon>Linum</taxon>
    </lineage>
</organism>
<keyword evidence="2" id="KW-1185">Reference proteome</keyword>
<dbReference type="AlphaFoldDB" id="A0AAV2F915"/>
<dbReference type="Proteomes" id="UP001497516">
    <property type="component" value="Chromosome 6"/>
</dbReference>
<proteinExistence type="predicted"/>
<protein>
    <submittedName>
        <fullName evidence="1">Uncharacterized protein</fullName>
    </submittedName>
</protein>
<evidence type="ECO:0000313" key="2">
    <source>
        <dbReference type="Proteomes" id="UP001497516"/>
    </source>
</evidence>
<gene>
    <name evidence="1" type="ORF">LTRI10_LOCUS34784</name>
</gene>